<dbReference type="InterPro" id="IPR012334">
    <property type="entry name" value="Pectin_lyas_fold"/>
</dbReference>
<evidence type="ECO:0000256" key="1">
    <source>
        <dbReference type="ARBA" id="ARBA00022729"/>
    </source>
</evidence>
<feature type="compositionally biased region" description="Polar residues" evidence="2">
    <location>
        <begin position="715"/>
        <end position="739"/>
    </location>
</feature>
<dbReference type="Gene3D" id="2.160.20.10">
    <property type="entry name" value="Single-stranded right-handed beta-helix, Pectin lyase-like"/>
    <property type="match status" value="1"/>
</dbReference>
<reference evidence="7 8" key="1">
    <citation type="submission" date="2020-08" db="EMBL/GenBank/DDBJ databases">
        <title>Croceimicrobium hydrocarbonivorans gen. nov., sp. nov., a novel marine bacterium isolated from a bacterial consortium that degrades polyethylene terephthalate.</title>
        <authorList>
            <person name="Liu R."/>
        </authorList>
    </citation>
    <scope>NUCLEOTIDE SEQUENCE [LARGE SCALE GENOMIC DNA]</scope>
    <source>
        <strain evidence="7 8">A20-9</strain>
    </source>
</reference>
<protein>
    <submittedName>
        <fullName evidence="7">T9SS type A sorting domain-containing protein</fullName>
    </submittedName>
</protein>
<evidence type="ECO:0000259" key="5">
    <source>
        <dbReference type="Pfam" id="PF13229"/>
    </source>
</evidence>
<dbReference type="EMBL" id="CP060139">
    <property type="protein sequence ID" value="QNR25881.1"/>
    <property type="molecule type" value="Genomic_DNA"/>
</dbReference>
<dbReference type="InterPro" id="IPR001434">
    <property type="entry name" value="OmcB-like_DUF11"/>
</dbReference>
<feature type="compositionally biased region" description="Low complexity" evidence="2">
    <location>
        <begin position="740"/>
        <end position="749"/>
    </location>
</feature>
<dbReference type="RefSeq" id="WP_210760406.1">
    <property type="nucleotide sequence ID" value="NZ_CP060139.1"/>
</dbReference>
<dbReference type="KEGG" id="chyd:H4K34_08550"/>
<keyword evidence="8" id="KW-1185">Reference proteome</keyword>
<evidence type="ECO:0000256" key="3">
    <source>
        <dbReference type="SAM" id="SignalP"/>
    </source>
</evidence>
<dbReference type="InterPro" id="IPR047589">
    <property type="entry name" value="DUF11_rpt"/>
</dbReference>
<dbReference type="InterPro" id="IPR006626">
    <property type="entry name" value="PbH1"/>
</dbReference>
<keyword evidence="1 3" id="KW-0732">Signal</keyword>
<dbReference type="Pfam" id="PF13229">
    <property type="entry name" value="Beta_helix"/>
    <property type="match status" value="1"/>
</dbReference>
<dbReference type="InterPro" id="IPR039448">
    <property type="entry name" value="Beta_helix"/>
</dbReference>
<accession>A0A7H0VJI3</accession>
<feature type="chain" id="PRO_5028957038" evidence="3">
    <location>
        <begin position="23"/>
        <end position="1318"/>
    </location>
</feature>
<gene>
    <name evidence="7" type="ORF">H4K34_08550</name>
</gene>
<proteinExistence type="predicted"/>
<feature type="signal peptide" evidence="3">
    <location>
        <begin position="1"/>
        <end position="22"/>
    </location>
</feature>
<evidence type="ECO:0000256" key="2">
    <source>
        <dbReference type="SAM" id="MobiDB-lite"/>
    </source>
</evidence>
<dbReference type="Pfam" id="PF01345">
    <property type="entry name" value="DUF11"/>
    <property type="match status" value="1"/>
</dbReference>
<feature type="domain" description="Right handed beta helix" evidence="5">
    <location>
        <begin position="143"/>
        <end position="300"/>
    </location>
</feature>
<evidence type="ECO:0000313" key="7">
    <source>
        <dbReference type="EMBL" id="QNR25881.1"/>
    </source>
</evidence>
<organism evidence="7 8">
    <name type="scientific">Croceimicrobium hydrocarbonivorans</name>
    <dbReference type="NCBI Taxonomy" id="2761580"/>
    <lineage>
        <taxon>Bacteria</taxon>
        <taxon>Pseudomonadati</taxon>
        <taxon>Bacteroidota</taxon>
        <taxon>Flavobacteriia</taxon>
        <taxon>Flavobacteriales</taxon>
        <taxon>Owenweeksiaceae</taxon>
        <taxon>Croceimicrobium</taxon>
    </lineage>
</organism>
<sequence>MKFWGITFFVALALSLQGQVLTVTNTNDSGPGSLRQAITDANANWSIDRIEFNIPTSDAGYNASTGVFTILVTSAELPSINNRVLTIDGSTQTAFTGNTNTTIFGAGGTVGCDAVALAQVDGPEIEIVDGAGNLKWGLQATERYITINDLAIHSFGNGWFIYDNANLLVRGGGGYFEAFNMVLGSEAHQDMAPAGSDINGAPNFQALGVDDGKFHHNYVAYGSTMGGFLRTGCADWEVYQNDFAHNGLVDQITDGLDVADFTENCVVKENLFRNNGANGLDTYNSHGGHQIENNTSYNNGRLGNETSGMRIYGTYGDTIVKNLIYDNVGAGILVTSAAEKHHITQNCIYNNGNVIPAVAPLTTSKQLGIDLLSSSDNHRKGTGTYVTLNDNNDVDAGGNQLQNFPIIDAVIINGANLTVKGFAPAGATVEFFEADEYTGAYMPQGKSFLFSKVEGSGDDMDASTGSYGPGLVNGIAQGTESNANRFEFTVPVPAGFVAGDAITATSFLTANGTSEFCGAFTAVNGSGTLNVNPELNCVYIDVNNDVVAKFGYHNPNNFTVNIPVGANNSFSPSPQGRGQNTSFIAGTHSNEFTVTFPSISALSWYLDGTTVTADINSVRCPADLQVTQTVTNNTPNVGDLVTFTIHIDNLTCGVPATAVQIQYVIDANFTYVSHAGPSSGTYNAGTGLWTIPEVVCGTGQSLQVTVQVNGNGSNTASVLSQNQPDPVSSNNSASENCATGSSGSNNGGIESEGSMARLIAARNYERIIRGQHTFYDRIAQQPTLSDMQSQQLGKTGALSDYLPAVGPQNAPAVIATPTDLIGITNALNVFSVDYLNTAQNRLGSILAIETQNEVYNHTKVICDRLNGATLENIKLINIKGHTFILSHLDQGEGLVDMAVTFVAYKKANGTIEIDARWNQQEYDIQPSDKVYNFQVWSVSESLTRQLVEDILTLMEMDGPVSSLTSSNVAVPTAYVKTGHYKDGKIFLTMVNTVGASEINIMANRTINEQATRTQFGELISLDPAKREETVVWNTGYLFDSGFEILNDIGGGRDVLYLADGAWGIDFERVVGANSTNFNTLTESGYTFDNSKKHLERDVQFTGNLKNYVSIYRMLRPGHKSVDLSAYNQMTFEASLSGLNEIIVTLVSGNITNWSEQYRITVPVQNAAMGTYSIDFADLVSAGNTPLDLSNILNVTFSLVGDYNNFVPVSFDIANVEFNGNGNPVSTAEYGQVQNGLNVYPNPFSGAAQIDLHLDNSSDVRVELYDLSGKMVDQAALGFQFKGTNTMVYQPQAELLEGVYLMKVITDNRSYTQKVVYRK</sequence>
<name>A0A7H0VJI3_9FLAO</name>
<dbReference type="InterPro" id="IPR026444">
    <property type="entry name" value="Secre_tail"/>
</dbReference>
<dbReference type="Pfam" id="PF18962">
    <property type="entry name" value="Por_Secre_tail"/>
    <property type="match status" value="1"/>
</dbReference>
<feature type="domain" description="DUF11" evidence="4">
    <location>
        <begin position="623"/>
        <end position="735"/>
    </location>
</feature>
<evidence type="ECO:0000313" key="8">
    <source>
        <dbReference type="Proteomes" id="UP000516305"/>
    </source>
</evidence>
<dbReference type="NCBIfam" id="TIGR04183">
    <property type="entry name" value="Por_Secre_tail"/>
    <property type="match status" value="1"/>
</dbReference>
<dbReference type="SUPFAM" id="SSF51126">
    <property type="entry name" value="Pectin lyase-like"/>
    <property type="match status" value="1"/>
</dbReference>
<feature type="region of interest" description="Disordered" evidence="2">
    <location>
        <begin position="715"/>
        <end position="749"/>
    </location>
</feature>
<feature type="domain" description="Secretion system C-terminal sorting" evidence="6">
    <location>
        <begin position="1238"/>
        <end position="1315"/>
    </location>
</feature>
<dbReference type="NCBIfam" id="TIGR01451">
    <property type="entry name" value="B_ant_repeat"/>
    <property type="match status" value="1"/>
</dbReference>
<dbReference type="SMART" id="SM00710">
    <property type="entry name" value="PbH1"/>
    <property type="match status" value="5"/>
</dbReference>
<dbReference type="InterPro" id="IPR011050">
    <property type="entry name" value="Pectin_lyase_fold/virulence"/>
</dbReference>
<evidence type="ECO:0000259" key="4">
    <source>
        <dbReference type="Pfam" id="PF01345"/>
    </source>
</evidence>
<evidence type="ECO:0000259" key="6">
    <source>
        <dbReference type="Pfam" id="PF18962"/>
    </source>
</evidence>
<dbReference type="Proteomes" id="UP000516305">
    <property type="component" value="Chromosome"/>
</dbReference>